<reference evidence="4 5" key="1">
    <citation type="submission" date="2021-03" db="EMBL/GenBank/DDBJ databases">
        <title>Genomic Encyclopedia of Type Strains, Phase IV (KMG-IV): sequencing the most valuable type-strain genomes for metagenomic binning, comparative biology and taxonomic classification.</title>
        <authorList>
            <person name="Goeker M."/>
        </authorList>
    </citation>
    <scope>NUCLEOTIDE SEQUENCE [LARGE SCALE GENOMIC DNA]</scope>
    <source>
        <strain evidence="4 5">DSM 25790</strain>
    </source>
</reference>
<dbReference type="PROSITE" id="PS51352">
    <property type="entry name" value="THIOREDOXIN_2"/>
    <property type="match status" value="1"/>
</dbReference>
<proteinExistence type="predicted"/>
<evidence type="ECO:0000256" key="1">
    <source>
        <dbReference type="ARBA" id="ARBA00023157"/>
    </source>
</evidence>
<dbReference type="EMBL" id="JAGIKX010000006">
    <property type="protein sequence ID" value="MBP2257160.1"/>
    <property type="molecule type" value="Genomic_DNA"/>
</dbReference>
<dbReference type="RefSeq" id="WP_029269011.1">
    <property type="nucleotide sequence ID" value="NZ_JAGIKX010000006.1"/>
</dbReference>
<sequence length="200" mass="22626">MKKLIIILIVVGMVGYAVYDFAFTSDKQVSEEQNSQEHSVSDNAITSPPKEDEEVKESDEVGLDKGQLAPNFELTTLDGEKVKLSDFKGEKVFLNFWATWCPPCRAEMPDLQKLHENKDVKILAVNLTQTESDPDKIQAFMDKLDLTFTVPLDKQSTVGNQYQIQPIPTTFMIDSNGRIQNKAFGALNYEMMVQEVEKLK</sequence>
<dbReference type="Pfam" id="PF00578">
    <property type="entry name" value="AhpC-TSA"/>
    <property type="match status" value="1"/>
</dbReference>
<dbReference type="Proteomes" id="UP001519294">
    <property type="component" value="Unassembled WGS sequence"/>
</dbReference>
<evidence type="ECO:0000313" key="4">
    <source>
        <dbReference type="EMBL" id="MBP2257160.1"/>
    </source>
</evidence>
<dbReference type="InterPro" id="IPR017937">
    <property type="entry name" value="Thioredoxin_CS"/>
</dbReference>
<dbReference type="InterPro" id="IPR013766">
    <property type="entry name" value="Thioredoxin_domain"/>
</dbReference>
<gene>
    <name evidence="4" type="ORF">J2Z81_001108</name>
</gene>
<dbReference type="SUPFAM" id="SSF52833">
    <property type="entry name" value="Thioredoxin-like"/>
    <property type="match status" value="1"/>
</dbReference>
<keyword evidence="5" id="KW-1185">Reference proteome</keyword>
<feature type="region of interest" description="Disordered" evidence="2">
    <location>
        <begin position="30"/>
        <end position="62"/>
    </location>
</feature>
<feature type="compositionally biased region" description="Polar residues" evidence="2">
    <location>
        <begin position="30"/>
        <end position="46"/>
    </location>
</feature>
<dbReference type="Gene3D" id="3.40.30.10">
    <property type="entry name" value="Glutaredoxin"/>
    <property type="match status" value="1"/>
</dbReference>
<accession>A0ABS4S6M7</accession>
<dbReference type="CDD" id="cd02966">
    <property type="entry name" value="TlpA_like_family"/>
    <property type="match status" value="1"/>
</dbReference>
<evidence type="ECO:0000256" key="2">
    <source>
        <dbReference type="SAM" id="MobiDB-lite"/>
    </source>
</evidence>
<dbReference type="PANTHER" id="PTHR42852:SF1">
    <property type="entry name" value="THIOREDOXIN-LIKE PROTEIN YNEN"/>
    <property type="match status" value="1"/>
</dbReference>
<evidence type="ECO:0000313" key="5">
    <source>
        <dbReference type="Proteomes" id="UP001519294"/>
    </source>
</evidence>
<dbReference type="InterPro" id="IPR050553">
    <property type="entry name" value="Thioredoxin_ResA/DsbE_sf"/>
</dbReference>
<protein>
    <submittedName>
        <fullName evidence="4">Peroxiredoxin</fullName>
    </submittedName>
</protein>
<dbReference type="PANTHER" id="PTHR42852">
    <property type="entry name" value="THIOL:DISULFIDE INTERCHANGE PROTEIN DSBE"/>
    <property type="match status" value="1"/>
</dbReference>
<keyword evidence="1" id="KW-1015">Disulfide bond</keyword>
<dbReference type="PROSITE" id="PS00194">
    <property type="entry name" value="THIOREDOXIN_1"/>
    <property type="match status" value="1"/>
</dbReference>
<evidence type="ECO:0000259" key="3">
    <source>
        <dbReference type="PROSITE" id="PS51352"/>
    </source>
</evidence>
<feature type="domain" description="Thioredoxin" evidence="3">
    <location>
        <begin position="63"/>
        <end position="200"/>
    </location>
</feature>
<dbReference type="InterPro" id="IPR000866">
    <property type="entry name" value="AhpC/TSA"/>
</dbReference>
<name>A0ABS4S6M7_9BACI</name>
<organism evidence="4 5">
    <name type="scientific">Virgibacillus alimentarius</name>
    <dbReference type="NCBI Taxonomy" id="698769"/>
    <lineage>
        <taxon>Bacteria</taxon>
        <taxon>Bacillati</taxon>
        <taxon>Bacillota</taxon>
        <taxon>Bacilli</taxon>
        <taxon>Bacillales</taxon>
        <taxon>Bacillaceae</taxon>
        <taxon>Virgibacillus</taxon>
    </lineage>
</organism>
<comment type="caution">
    <text evidence="4">The sequence shown here is derived from an EMBL/GenBank/DDBJ whole genome shotgun (WGS) entry which is preliminary data.</text>
</comment>
<dbReference type="InterPro" id="IPR036249">
    <property type="entry name" value="Thioredoxin-like_sf"/>
</dbReference>